<dbReference type="AlphaFoldDB" id="A0A820NB23"/>
<dbReference type="Proteomes" id="UP000663874">
    <property type="component" value="Unassembled WGS sequence"/>
</dbReference>
<comment type="caution">
    <text evidence="2">The sequence shown here is derived from an EMBL/GenBank/DDBJ whole genome shotgun (WGS) entry which is preliminary data.</text>
</comment>
<proteinExistence type="predicted"/>
<organism evidence="2 3">
    <name type="scientific">Rotaria sordida</name>
    <dbReference type="NCBI Taxonomy" id="392033"/>
    <lineage>
        <taxon>Eukaryota</taxon>
        <taxon>Metazoa</taxon>
        <taxon>Spiralia</taxon>
        <taxon>Gnathifera</taxon>
        <taxon>Rotifera</taxon>
        <taxon>Eurotatoria</taxon>
        <taxon>Bdelloidea</taxon>
        <taxon>Philodinida</taxon>
        <taxon>Philodinidae</taxon>
        <taxon>Rotaria</taxon>
    </lineage>
</organism>
<name>A0A820NB23_9BILA</name>
<evidence type="ECO:0000313" key="3">
    <source>
        <dbReference type="Proteomes" id="UP000663874"/>
    </source>
</evidence>
<evidence type="ECO:0000313" key="2">
    <source>
        <dbReference type="EMBL" id="CAF4387447.1"/>
    </source>
</evidence>
<feature type="non-terminal residue" evidence="2">
    <location>
        <position position="37"/>
    </location>
</feature>
<evidence type="ECO:0000256" key="1">
    <source>
        <dbReference type="SAM" id="MobiDB-lite"/>
    </source>
</evidence>
<gene>
    <name evidence="2" type="ORF">FNK824_LOCUS43506</name>
</gene>
<feature type="region of interest" description="Disordered" evidence="1">
    <location>
        <begin position="16"/>
        <end position="37"/>
    </location>
</feature>
<protein>
    <submittedName>
        <fullName evidence="2">Uncharacterized protein</fullName>
    </submittedName>
</protein>
<reference evidence="2" key="1">
    <citation type="submission" date="2021-02" db="EMBL/GenBank/DDBJ databases">
        <authorList>
            <person name="Nowell W R."/>
        </authorList>
    </citation>
    <scope>NUCLEOTIDE SEQUENCE</scope>
</reference>
<dbReference type="EMBL" id="CAJOBE010061404">
    <property type="protein sequence ID" value="CAF4387447.1"/>
    <property type="molecule type" value="Genomic_DNA"/>
</dbReference>
<sequence length="37" mass="4288">MSFIAYLDSMISDADLSEQQQQQQQESINPLETTRIK</sequence>
<feature type="compositionally biased region" description="Polar residues" evidence="1">
    <location>
        <begin position="26"/>
        <end position="37"/>
    </location>
</feature>
<accession>A0A820NB23</accession>